<name>A0A9W8YN05_9PEZI</name>
<dbReference type="SUPFAM" id="SSF53474">
    <property type="entry name" value="alpha/beta-Hydrolases"/>
    <property type="match status" value="1"/>
</dbReference>
<dbReference type="AlphaFoldDB" id="A0A9W8YN05"/>
<dbReference type="InterPro" id="IPR029058">
    <property type="entry name" value="AB_hydrolase_fold"/>
</dbReference>
<evidence type="ECO:0000313" key="5">
    <source>
        <dbReference type="EMBL" id="KAJ4387971.1"/>
    </source>
</evidence>
<dbReference type="EMBL" id="JAPEVB010000005">
    <property type="protein sequence ID" value="KAJ4387971.1"/>
    <property type="molecule type" value="Genomic_DNA"/>
</dbReference>
<dbReference type="InterPro" id="IPR002018">
    <property type="entry name" value="CarbesteraseB"/>
</dbReference>
<sequence>MRIHTTSLNLVLGAVVGLATPSSETMPIVDLGYGVYQGYYNSTSSLNIFKGIRYAASPTGSLRWQKPQSPQMSRSETTLATQYPSACPQSPEGPLADQYNFTVSGNEDCLFVSVFAAPGADSLPVMVWIHGGGYGTGQGNNEFWELLDSNNNGFVLVLIQYRLGAFGFLSSEDLVSHGGVPNVGIHDMRFSLEWVKSHINKFGGDPEQVTVAGESAGGGAVMLLTMANGGTEGTSLFTKAITASPYLPQQWDFDGAEPTQAYNQFAAQAGCVDALGHGFNNQSVLDCLTLMDTTVLQNASAHVSGGYKYGQWAFVPVTDSQLISGRPSVQLNAGNVNGLRMLTSNNADEGQGFTPQNITSATDFEEFVTWLFPLMTGEDRGRVLEAYSIPPVIEGPLFSSFGDHGPTALNQSEFGIGQQQRANNLYAETTFICPSYWLANAFSSTTIQASKNESTKKAWKYQFSVPPSEHGADLDAYQAFNREALGLGTMTEVARKAVQFAWGRFIIYGDPSLPESLVDSLVEMDNGTATGDDIYAITTGNWTEWSQASDGSRMLNVNMTGGVPDVIKWTPVGAATINITQMINPGLEARFRIVNAETWEGGRGERCKLWQDLGATVPE</sequence>
<keyword evidence="2 3" id="KW-0378">Hydrolase</keyword>
<dbReference type="Pfam" id="PF00135">
    <property type="entry name" value="COesterase"/>
    <property type="match status" value="1"/>
</dbReference>
<feature type="domain" description="Carboxylesterase type B" evidence="4">
    <location>
        <begin position="27"/>
        <end position="469"/>
    </location>
</feature>
<feature type="signal peptide" evidence="3">
    <location>
        <begin position="1"/>
        <end position="25"/>
    </location>
</feature>
<feature type="chain" id="PRO_5041016570" description="Carboxylic ester hydrolase" evidence="3">
    <location>
        <begin position="26"/>
        <end position="619"/>
    </location>
</feature>
<proteinExistence type="inferred from homology"/>
<dbReference type="PROSITE" id="PS00122">
    <property type="entry name" value="CARBOXYLESTERASE_B_1"/>
    <property type="match status" value="1"/>
</dbReference>
<dbReference type="EC" id="3.1.1.-" evidence="3"/>
<evidence type="ECO:0000256" key="2">
    <source>
        <dbReference type="ARBA" id="ARBA00022801"/>
    </source>
</evidence>
<gene>
    <name evidence="5" type="ORF">N0V93_008574</name>
</gene>
<reference evidence="5" key="1">
    <citation type="submission" date="2022-10" db="EMBL/GenBank/DDBJ databases">
        <title>Tapping the CABI collections for fungal endophytes: first genome assemblies for Collariella, Neodidymelliopsis, Ascochyta clinopodiicola, Didymella pomorum, Didymosphaeria variabile, Neocosmospora piperis and Neocucurbitaria cava.</title>
        <authorList>
            <person name="Hill R."/>
        </authorList>
    </citation>
    <scope>NUCLEOTIDE SEQUENCE</scope>
    <source>
        <strain evidence="5">IMI 355082</strain>
    </source>
</reference>
<evidence type="ECO:0000259" key="4">
    <source>
        <dbReference type="Pfam" id="PF00135"/>
    </source>
</evidence>
<dbReference type="Gene3D" id="3.40.50.1820">
    <property type="entry name" value="alpha/beta hydrolase"/>
    <property type="match status" value="1"/>
</dbReference>
<dbReference type="PANTHER" id="PTHR11559">
    <property type="entry name" value="CARBOXYLESTERASE"/>
    <property type="match status" value="1"/>
</dbReference>
<organism evidence="5 6">
    <name type="scientific">Gnomoniopsis smithogilvyi</name>
    <dbReference type="NCBI Taxonomy" id="1191159"/>
    <lineage>
        <taxon>Eukaryota</taxon>
        <taxon>Fungi</taxon>
        <taxon>Dikarya</taxon>
        <taxon>Ascomycota</taxon>
        <taxon>Pezizomycotina</taxon>
        <taxon>Sordariomycetes</taxon>
        <taxon>Sordariomycetidae</taxon>
        <taxon>Diaporthales</taxon>
        <taxon>Gnomoniaceae</taxon>
        <taxon>Gnomoniopsis</taxon>
    </lineage>
</organism>
<dbReference type="InterPro" id="IPR050309">
    <property type="entry name" value="Type-B_Carboxylest/Lipase"/>
</dbReference>
<keyword evidence="3" id="KW-0732">Signal</keyword>
<evidence type="ECO:0000256" key="1">
    <source>
        <dbReference type="ARBA" id="ARBA00005964"/>
    </source>
</evidence>
<keyword evidence="6" id="KW-1185">Reference proteome</keyword>
<accession>A0A9W8YN05</accession>
<comment type="caution">
    <text evidence="5">The sequence shown here is derived from an EMBL/GenBank/DDBJ whole genome shotgun (WGS) entry which is preliminary data.</text>
</comment>
<dbReference type="InterPro" id="IPR019826">
    <property type="entry name" value="Carboxylesterase_B_AS"/>
</dbReference>
<protein>
    <recommendedName>
        <fullName evidence="3">Carboxylic ester hydrolase</fullName>
        <ecNumber evidence="3">3.1.1.-</ecNumber>
    </recommendedName>
</protein>
<evidence type="ECO:0000256" key="3">
    <source>
        <dbReference type="RuleBase" id="RU361235"/>
    </source>
</evidence>
<comment type="similarity">
    <text evidence="1 3">Belongs to the type-B carboxylesterase/lipase family.</text>
</comment>
<evidence type="ECO:0000313" key="6">
    <source>
        <dbReference type="Proteomes" id="UP001140453"/>
    </source>
</evidence>
<dbReference type="GO" id="GO:0016787">
    <property type="term" value="F:hydrolase activity"/>
    <property type="evidence" value="ECO:0007669"/>
    <property type="project" value="UniProtKB-KW"/>
</dbReference>
<dbReference type="Proteomes" id="UP001140453">
    <property type="component" value="Unassembled WGS sequence"/>
</dbReference>
<dbReference type="OrthoDB" id="408631at2759"/>